<evidence type="ECO:0000313" key="4">
    <source>
        <dbReference type="EnsemblMetazoa" id="ASIC009759-PA"/>
    </source>
</evidence>
<keyword evidence="5" id="KW-1185">Reference proteome</keyword>
<reference evidence="4" key="2">
    <citation type="submission" date="2020-05" db="UniProtKB">
        <authorList>
            <consortium name="EnsemblMetazoa"/>
        </authorList>
    </citation>
    <scope>IDENTIFICATION</scope>
</reference>
<feature type="domain" description="Tudor" evidence="2">
    <location>
        <begin position="123"/>
        <end position="178"/>
    </location>
</feature>
<dbReference type="PANTHER" id="PTHR22948:SF76">
    <property type="entry name" value="FI20010P1-RELATED"/>
    <property type="match status" value="1"/>
</dbReference>
<gene>
    <name evidence="3" type="ORF">ZHAS_00009759</name>
</gene>
<dbReference type="SMART" id="SM00333">
    <property type="entry name" value="TUDOR"/>
    <property type="match status" value="1"/>
</dbReference>
<dbReference type="SUPFAM" id="SSF63748">
    <property type="entry name" value="Tudor/PWWP/MBT"/>
    <property type="match status" value="1"/>
</dbReference>
<dbReference type="PANTHER" id="PTHR22948">
    <property type="entry name" value="TUDOR DOMAIN CONTAINING PROTEIN"/>
    <property type="match status" value="1"/>
</dbReference>
<dbReference type="STRING" id="74873.A0A084VVV5"/>
<dbReference type="AlphaFoldDB" id="A0A084VVV5"/>
<dbReference type="EMBL" id="KE525161">
    <property type="protein sequence ID" value="KFB42099.1"/>
    <property type="molecule type" value="Genomic_DNA"/>
</dbReference>
<feature type="region of interest" description="Disordered" evidence="1">
    <location>
        <begin position="1"/>
        <end position="62"/>
    </location>
</feature>
<evidence type="ECO:0000313" key="3">
    <source>
        <dbReference type="EMBL" id="KFB42099.1"/>
    </source>
</evidence>
<dbReference type="InterPro" id="IPR002999">
    <property type="entry name" value="Tudor"/>
</dbReference>
<dbReference type="OrthoDB" id="10023235at2759"/>
<dbReference type="EMBL" id="ATLV01017309">
    <property type="status" value="NOT_ANNOTATED_CDS"/>
    <property type="molecule type" value="Genomic_DNA"/>
</dbReference>
<proteinExistence type="predicted"/>
<dbReference type="Proteomes" id="UP000030765">
    <property type="component" value="Unassembled WGS sequence"/>
</dbReference>
<organism evidence="3">
    <name type="scientific">Anopheles sinensis</name>
    <name type="common">Mosquito</name>
    <dbReference type="NCBI Taxonomy" id="74873"/>
    <lineage>
        <taxon>Eukaryota</taxon>
        <taxon>Metazoa</taxon>
        <taxon>Ecdysozoa</taxon>
        <taxon>Arthropoda</taxon>
        <taxon>Hexapoda</taxon>
        <taxon>Insecta</taxon>
        <taxon>Pterygota</taxon>
        <taxon>Neoptera</taxon>
        <taxon>Endopterygota</taxon>
        <taxon>Diptera</taxon>
        <taxon>Nematocera</taxon>
        <taxon>Culicoidea</taxon>
        <taxon>Culicidae</taxon>
        <taxon>Anophelinae</taxon>
        <taxon>Anopheles</taxon>
    </lineage>
</organism>
<evidence type="ECO:0000256" key="1">
    <source>
        <dbReference type="SAM" id="MobiDB-lite"/>
    </source>
</evidence>
<dbReference type="CDD" id="cd20379">
    <property type="entry name" value="Tudor_dTUD-like"/>
    <property type="match status" value="1"/>
</dbReference>
<dbReference type="InterPro" id="IPR050621">
    <property type="entry name" value="Tudor_domain_containing"/>
</dbReference>
<dbReference type="EnsemblMetazoa" id="ASIC009759-RA">
    <property type="protein sequence ID" value="ASIC009759-PA"/>
    <property type="gene ID" value="ASIC009759"/>
</dbReference>
<dbReference type="Pfam" id="PF00567">
    <property type="entry name" value="TUDOR"/>
    <property type="match status" value="1"/>
</dbReference>
<accession>A0A084VVV5</accession>
<dbReference type="VEuPathDB" id="VectorBase:ASIC009759"/>
<name>A0A084VVV5_ANOSI</name>
<dbReference type="Gene3D" id="2.30.30.140">
    <property type="match status" value="1"/>
</dbReference>
<dbReference type="OMA" id="YANCLTH"/>
<sequence>MQPEQTPNRAGVPEDSKKAVQQQQQPQHQQQKREQNQGPNPTQAASNASPQQPSSMLLKRMQKKAATAKRAIAYDPFPPVGTKVAISSVSNKLLYIHEVNDAFLSLVTRCIKHADEIDETLQQPPHESDIVFAPFDDCYYRAVVTKVEGNNSTVMFPDFGNVLTLPWSEMKEIRDVSVKYANCLTHAVALREGAPFSAAVEQFLNELVEAHQFELTLVEDGPTPGVKTVELRHVESQYLLGAKVRSMTTPAVKKAIKLEATDPATYKPVYDTEFDDTSIRSVIQQHEEHELVIVEASELENKQIAAIFAKSEVAFANMMRECQEYGQLDRNEYFGEPEVNYGCLVNYEGAWVRAIRLTSDCENQFFLLDLGLVCQLDSSCPKRRYPPGLTRKLFCSEFVVENIEFLKKEMKGTSNLTDSLRGLKLKAKVFFDEETEAYRIKIISIIKR</sequence>
<feature type="compositionally biased region" description="Low complexity" evidence="1">
    <location>
        <begin position="41"/>
        <end position="55"/>
    </location>
</feature>
<evidence type="ECO:0000259" key="2">
    <source>
        <dbReference type="SMART" id="SM00333"/>
    </source>
</evidence>
<reference evidence="3 5" key="1">
    <citation type="journal article" date="2014" name="BMC Genomics">
        <title>Genome sequence of Anopheles sinensis provides insight into genetics basis of mosquito competence for malaria parasites.</title>
        <authorList>
            <person name="Zhou D."/>
            <person name="Zhang D."/>
            <person name="Ding G."/>
            <person name="Shi L."/>
            <person name="Hou Q."/>
            <person name="Ye Y."/>
            <person name="Xu Y."/>
            <person name="Zhou H."/>
            <person name="Xiong C."/>
            <person name="Li S."/>
            <person name="Yu J."/>
            <person name="Hong S."/>
            <person name="Yu X."/>
            <person name="Zou P."/>
            <person name="Chen C."/>
            <person name="Chang X."/>
            <person name="Wang W."/>
            <person name="Lv Y."/>
            <person name="Sun Y."/>
            <person name="Ma L."/>
            <person name="Shen B."/>
            <person name="Zhu C."/>
        </authorList>
    </citation>
    <scope>NUCLEOTIDE SEQUENCE [LARGE SCALE GENOMIC DNA]</scope>
</reference>
<dbReference type="VEuPathDB" id="VectorBase:ASIS018404"/>
<evidence type="ECO:0000313" key="5">
    <source>
        <dbReference type="Proteomes" id="UP000030765"/>
    </source>
</evidence>
<protein>
    <submittedName>
        <fullName evidence="3">AGAP012952-PA-like protein</fullName>
    </submittedName>
    <submittedName>
        <fullName evidence="4">Tudor domain-containing protein</fullName>
    </submittedName>
</protein>